<comment type="catalytic activity">
    <reaction evidence="4">
        <text>O-phospho-L-tyrosyl-[protein] + H2O = L-tyrosyl-[protein] + phosphate</text>
        <dbReference type="Rhea" id="RHEA:10684"/>
        <dbReference type="Rhea" id="RHEA-COMP:10136"/>
        <dbReference type="Rhea" id="RHEA-COMP:20101"/>
        <dbReference type="ChEBI" id="CHEBI:15377"/>
        <dbReference type="ChEBI" id="CHEBI:43474"/>
        <dbReference type="ChEBI" id="CHEBI:46858"/>
        <dbReference type="ChEBI" id="CHEBI:61978"/>
        <dbReference type="EC" id="3.1.3.48"/>
    </reaction>
</comment>
<gene>
    <name evidence="5" type="ordered locus">Ilyop_0380</name>
</gene>
<dbReference type="HOGENOM" id="CLU_085966_1_1_0"/>
<name>E3HB19_ILYPC</name>
<dbReference type="AlphaFoldDB" id="E3HB19"/>
<dbReference type="Gene3D" id="3.20.20.140">
    <property type="entry name" value="Metal-dependent hydrolases"/>
    <property type="match status" value="1"/>
</dbReference>
<keyword evidence="3 5" id="KW-0378">Hydrolase</keyword>
<dbReference type="PANTHER" id="PTHR39181">
    <property type="entry name" value="TYROSINE-PROTEIN PHOSPHATASE YWQE"/>
    <property type="match status" value="1"/>
</dbReference>
<dbReference type="RefSeq" id="WP_013386838.1">
    <property type="nucleotide sequence ID" value="NC_014632.1"/>
</dbReference>
<dbReference type="Proteomes" id="UP000006875">
    <property type="component" value="Chromosome"/>
</dbReference>
<evidence type="ECO:0000256" key="1">
    <source>
        <dbReference type="ARBA" id="ARBA00005750"/>
    </source>
</evidence>
<dbReference type="KEGG" id="ipo:Ilyop_0380"/>
<dbReference type="GO" id="GO:0030145">
    <property type="term" value="F:manganese ion binding"/>
    <property type="evidence" value="ECO:0007669"/>
    <property type="project" value="InterPro"/>
</dbReference>
<evidence type="ECO:0000313" key="6">
    <source>
        <dbReference type="Proteomes" id="UP000006875"/>
    </source>
</evidence>
<dbReference type="eggNOG" id="COG4464">
    <property type="taxonomic scope" value="Bacteria"/>
</dbReference>
<evidence type="ECO:0000256" key="3">
    <source>
        <dbReference type="ARBA" id="ARBA00022801"/>
    </source>
</evidence>
<evidence type="ECO:0000313" key="5">
    <source>
        <dbReference type="EMBL" id="ADO82168.1"/>
    </source>
</evidence>
<keyword evidence="6" id="KW-1185">Reference proteome</keyword>
<dbReference type="EMBL" id="CP002281">
    <property type="protein sequence ID" value="ADO82168.1"/>
    <property type="molecule type" value="Genomic_DNA"/>
</dbReference>
<dbReference type="STRING" id="572544.Ilyop_0380"/>
<proteinExistence type="inferred from homology"/>
<evidence type="ECO:0000256" key="2">
    <source>
        <dbReference type="ARBA" id="ARBA00013064"/>
    </source>
</evidence>
<dbReference type="PIRSF" id="PIRSF016557">
    <property type="entry name" value="Caps_synth_CpsB"/>
    <property type="match status" value="1"/>
</dbReference>
<comment type="similarity">
    <text evidence="1">Belongs to the metallo-dependent hydrolases superfamily. CpsB/CapC family.</text>
</comment>
<dbReference type="PANTHER" id="PTHR39181:SF1">
    <property type="entry name" value="TYROSINE-PROTEIN PHOSPHATASE YWQE"/>
    <property type="match status" value="1"/>
</dbReference>
<reference evidence="5 6" key="1">
    <citation type="journal article" date="2010" name="Stand. Genomic Sci.">
        <title>Complete genome sequence of Ilyobacter polytropus type strain (CuHbu1).</title>
        <authorList>
            <person name="Sikorski J."/>
            <person name="Chertkov O."/>
            <person name="Lapidus A."/>
            <person name="Nolan M."/>
            <person name="Lucas S."/>
            <person name="Del Rio T.G."/>
            <person name="Tice H."/>
            <person name="Cheng J.F."/>
            <person name="Tapia R."/>
            <person name="Han C."/>
            <person name="Goodwin L."/>
            <person name="Pitluck S."/>
            <person name="Liolios K."/>
            <person name="Ivanova N."/>
            <person name="Mavromatis K."/>
            <person name="Mikhailova N."/>
            <person name="Pati A."/>
            <person name="Chen A."/>
            <person name="Palaniappan K."/>
            <person name="Land M."/>
            <person name="Hauser L."/>
            <person name="Chang Y.J."/>
            <person name="Jeffries C.D."/>
            <person name="Brambilla E."/>
            <person name="Yasawong M."/>
            <person name="Rohde M."/>
            <person name="Pukall R."/>
            <person name="Spring S."/>
            <person name="Goker M."/>
            <person name="Woyke T."/>
            <person name="Bristow J."/>
            <person name="Eisen J.A."/>
            <person name="Markowitz V."/>
            <person name="Hugenholtz P."/>
            <person name="Kyrpides N.C."/>
            <person name="Klenk H.P."/>
        </authorList>
    </citation>
    <scope>NUCLEOTIDE SEQUENCE [LARGE SCALE GENOMIC DNA]</scope>
    <source>
        <strain evidence="6">ATCC 51220 / DSM 2926 / LMG 16218 / CuHBu1</strain>
    </source>
</reference>
<dbReference type="Pfam" id="PF19567">
    <property type="entry name" value="CpsB_CapC"/>
    <property type="match status" value="1"/>
</dbReference>
<evidence type="ECO:0000256" key="4">
    <source>
        <dbReference type="ARBA" id="ARBA00051722"/>
    </source>
</evidence>
<sequence>MIDLHCHIIPGIDDGSHNLEESIEMARSAYKLGYKEICCTSHYANGKYENIGYQEKFYELSKALEKEKILIKIHTGNELYLDPEGLKAVAEGKVNPMGNSNYLLVEAAVGMTSESLIKAIEKIIQLGYKPVLAHVERYFFLTINDVKKIEKLGVVLQVNLSSFSNSLKKRTRALLDKNVIHIVASDSHGSVKRNYENAATGLHELEKIAGKNRTKLLTEINPKRILEDCQIEGGGHEKEQDINSSFFSSFFGKFFRR</sequence>
<dbReference type="InterPro" id="IPR016667">
    <property type="entry name" value="Caps_polysacc_synth_CpsB/CapC"/>
</dbReference>
<dbReference type="SUPFAM" id="SSF89550">
    <property type="entry name" value="PHP domain-like"/>
    <property type="match status" value="1"/>
</dbReference>
<dbReference type="OrthoDB" id="9788539at2"/>
<dbReference type="GO" id="GO:0004725">
    <property type="term" value="F:protein tyrosine phosphatase activity"/>
    <property type="evidence" value="ECO:0007669"/>
    <property type="project" value="UniProtKB-EC"/>
</dbReference>
<accession>E3HB19</accession>
<organism evidence="5 6">
    <name type="scientific">Ilyobacter polytropus (strain ATCC 51220 / DSM 2926 / LMG 16218 / CuHBu1)</name>
    <dbReference type="NCBI Taxonomy" id="572544"/>
    <lineage>
        <taxon>Bacteria</taxon>
        <taxon>Fusobacteriati</taxon>
        <taxon>Fusobacteriota</taxon>
        <taxon>Fusobacteriia</taxon>
        <taxon>Fusobacteriales</taxon>
        <taxon>Fusobacteriaceae</taxon>
        <taxon>Ilyobacter</taxon>
    </lineage>
</organism>
<dbReference type="InterPro" id="IPR016195">
    <property type="entry name" value="Pol/histidinol_Pase-like"/>
</dbReference>
<dbReference type="EC" id="3.1.3.48" evidence="2"/>
<protein>
    <recommendedName>
        <fullName evidence="2">protein-tyrosine-phosphatase</fullName>
        <ecNumber evidence="2">3.1.3.48</ecNumber>
    </recommendedName>
</protein>